<proteinExistence type="predicted"/>
<comment type="caution">
    <text evidence="4">The sequence shown here is derived from an EMBL/GenBank/DDBJ whole genome shotgun (WGS) entry which is preliminary data.</text>
</comment>
<sequence>MTSFQYARVHMNKSGNLAAELNRDVAATTTTITLIITGSQPAATPKKRAETQNHLSFLFLSDIFHSLANMVTWNEITIPETPSPNFVIVKNISLQSSEKTVKEFFLFCGKIKDFELKTDDDGTHQIALINFERESAAKTAVLLSNALIDDSHIAATPYFETASSNDETTGETETATSQETKAKSRIAAEILANGYLLQDHIVAKGLEYDDKYSLTSRFNSYLSTLQNNVKSFDDKYRIWDKAMEYNEKYKIQEKVTNVAQVAQSKAEAALQTPTGQKVNVLAHQTLAQIAAVHYEAKRIRSEKLVTQMNRNGTAAPAEPATATATSTTTSTNVEPATVEPAA</sequence>
<dbReference type="Proteomes" id="UP000027586">
    <property type="component" value="Unassembled WGS sequence"/>
</dbReference>
<dbReference type="VEuPathDB" id="FungiDB:LCOR_08855.1"/>
<dbReference type="OrthoDB" id="7763451at2759"/>
<dbReference type="SUPFAM" id="SSF54928">
    <property type="entry name" value="RNA-binding domain, RBD"/>
    <property type="match status" value="1"/>
</dbReference>
<evidence type="ECO:0000259" key="3">
    <source>
        <dbReference type="PROSITE" id="PS50102"/>
    </source>
</evidence>
<dbReference type="SMART" id="SM00360">
    <property type="entry name" value="RRM"/>
    <property type="match status" value="1"/>
</dbReference>
<keyword evidence="5" id="KW-1185">Reference proteome</keyword>
<dbReference type="PROSITE" id="PS50102">
    <property type="entry name" value="RRM"/>
    <property type="match status" value="1"/>
</dbReference>
<protein>
    <submittedName>
        <fullName evidence="4">Actin cytoskeleton protein</fullName>
    </submittedName>
</protein>
<organism evidence="4 5">
    <name type="scientific">Lichtheimia corymbifera JMRC:FSU:9682</name>
    <dbReference type="NCBI Taxonomy" id="1263082"/>
    <lineage>
        <taxon>Eukaryota</taxon>
        <taxon>Fungi</taxon>
        <taxon>Fungi incertae sedis</taxon>
        <taxon>Mucoromycota</taxon>
        <taxon>Mucoromycotina</taxon>
        <taxon>Mucoromycetes</taxon>
        <taxon>Mucorales</taxon>
        <taxon>Lichtheimiaceae</taxon>
        <taxon>Lichtheimia</taxon>
    </lineage>
</organism>
<dbReference type="Gene3D" id="3.30.70.330">
    <property type="match status" value="1"/>
</dbReference>
<dbReference type="GO" id="GO:0003723">
    <property type="term" value="F:RNA binding"/>
    <property type="evidence" value="ECO:0007669"/>
    <property type="project" value="UniProtKB-UniRule"/>
</dbReference>
<dbReference type="PANTHER" id="PTHR32343">
    <property type="entry name" value="SERINE/ARGININE-RICH SPLICING FACTOR"/>
    <property type="match status" value="1"/>
</dbReference>
<dbReference type="InterPro" id="IPR012677">
    <property type="entry name" value="Nucleotide-bd_a/b_plait_sf"/>
</dbReference>
<feature type="region of interest" description="Disordered" evidence="2">
    <location>
        <begin position="312"/>
        <end position="342"/>
    </location>
</feature>
<evidence type="ECO:0000256" key="2">
    <source>
        <dbReference type="SAM" id="MobiDB-lite"/>
    </source>
</evidence>
<feature type="compositionally biased region" description="Low complexity" evidence="2">
    <location>
        <begin position="313"/>
        <end position="342"/>
    </location>
</feature>
<dbReference type="EMBL" id="CBTN010000051">
    <property type="protein sequence ID" value="CDH57973.1"/>
    <property type="molecule type" value="Genomic_DNA"/>
</dbReference>
<feature type="domain" description="RRM" evidence="3">
    <location>
        <begin position="85"/>
        <end position="153"/>
    </location>
</feature>
<keyword evidence="1" id="KW-0694">RNA-binding</keyword>
<accession>A0A068S6H3</accession>
<name>A0A068S6H3_9FUNG</name>
<evidence type="ECO:0000313" key="5">
    <source>
        <dbReference type="Proteomes" id="UP000027586"/>
    </source>
</evidence>
<dbReference type="PANTHER" id="PTHR32343:SF10">
    <property type="entry name" value="RNA-BINDING REGION RNP-1 DOMAIN-CONTAINING PROTEIN"/>
    <property type="match status" value="1"/>
</dbReference>
<dbReference type="InterPro" id="IPR000504">
    <property type="entry name" value="RRM_dom"/>
</dbReference>
<dbReference type="STRING" id="1263082.A0A068S6H3"/>
<gene>
    <name evidence="4" type="ORF">LCOR_08855.1</name>
</gene>
<dbReference type="Pfam" id="PF00076">
    <property type="entry name" value="RRM_1"/>
    <property type="match status" value="1"/>
</dbReference>
<evidence type="ECO:0000256" key="1">
    <source>
        <dbReference type="PROSITE-ProRule" id="PRU00176"/>
    </source>
</evidence>
<evidence type="ECO:0000313" key="4">
    <source>
        <dbReference type="EMBL" id="CDH57973.1"/>
    </source>
</evidence>
<reference evidence="4" key="1">
    <citation type="submission" date="2013-08" db="EMBL/GenBank/DDBJ databases">
        <title>Gene expansion shapes genome architecture in the human pathogen Lichtheimia corymbifera: an evolutionary genomics analysis in the ancient terrestrial Mucorales (Mucoromycotina).</title>
        <authorList>
            <person name="Schwartze V.U."/>
            <person name="Winter S."/>
            <person name="Shelest E."/>
            <person name="Marcet-Houben M."/>
            <person name="Horn F."/>
            <person name="Wehner S."/>
            <person name="Hoffmann K."/>
            <person name="Riege K."/>
            <person name="Sammeth M."/>
            <person name="Nowrousian M."/>
            <person name="Valiante V."/>
            <person name="Linde J."/>
            <person name="Jacobsen I.D."/>
            <person name="Marz M."/>
            <person name="Brakhage A.A."/>
            <person name="Gabaldon T."/>
            <person name="Bocker S."/>
            <person name="Voigt K."/>
        </authorList>
    </citation>
    <scope>NUCLEOTIDE SEQUENCE [LARGE SCALE GENOMIC DNA]</scope>
    <source>
        <strain evidence="4">FSU 9682</strain>
    </source>
</reference>
<dbReference type="InterPro" id="IPR035979">
    <property type="entry name" value="RBD_domain_sf"/>
</dbReference>
<dbReference type="AlphaFoldDB" id="A0A068S6H3"/>